<proteinExistence type="predicted"/>
<protein>
    <submittedName>
        <fullName evidence="2">Uncharacterized protein</fullName>
    </submittedName>
</protein>
<feature type="region of interest" description="Disordered" evidence="1">
    <location>
        <begin position="1"/>
        <end position="57"/>
    </location>
</feature>
<name>A0A093NNJ8_PYGAD</name>
<evidence type="ECO:0000256" key="1">
    <source>
        <dbReference type="SAM" id="MobiDB-lite"/>
    </source>
</evidence>
<sequence>TAQAWIAKAPKSQGAARGDGHSLGAEGAAHGCRGGGSHSGVLGERAEDGSGQGHHHGRGLDHICRVLALPDAGLVAAICQWGWA</sequence>
<dbReference type="Proteomes" id="UP000054081">
    <property type="component" value="Unassembled WGS sequence"/>
</dbReference>
<reference evidence="2 3" key="1">
    <citation type="submission" date="2014-04" db="EMBL/GenBank/DDBJ databases">
        <title>Genome evolution of avian class.</title>
        <authorList>
            <person name="Zhang G."/>
            <person name="Li C."/>
        </authorList>
    </citation>
    <scope>NUCLEOTIDE SEQUENCE [LARGE SCALE GENOMIC DNA]</scope>
    <source>
        <strain evidence="2">BGI_AS28</strain>
    </source>
</reference>
<dbReference type="EMBL" id="KL224773">
    <property type="protein sequence ID" value="KFW63565.1"/>
    <property type="molecule type" value="Genomic_DNA"/>
</dbReference>
<keyword evidence="3" id="KW-1185">Reference proteome</keyword>
<evidence type="ECO:0000313" key="3">
    <source>
        <dbReference type="Proteomes" id="UP000054081"/>
    </source>
</evidence>
<gene>
    <name evidence="2" type="ORF">AS28_14228</name>
</gene>
<feature type="non-terminal residue" evidence="2">
    <location>
        <position position="84"/>
    </location>
</feature>
<evidence type="ECO:0000313" key="2">
    <source>
        <dbReference type="EMBL" id="KFW63565.1"/>
    </source>
</evidence>
<accession>A0A093NNJ8</accession>
<dbReference type="AlphaFoldDB" id="A0A093NNJ8"/>
<feature type="non-terminal residue" evidence="2">
    <location>
        <position position="1"/>
    </location>
</feature>
<organism evidence="2 3">
    <name type="scientific">Pygoscelis adeliae</name>
    <name type="common">Adelie penguin</name>
    <dbReference type="NCBI Taxonomy" id="9238"/>
    <lineage>
        <taxon>Eukaryota</taxon>
        <taxon>Metazoa</taxon>
        <taxon>Chordata</taxon>
        <taxon>Craniata</taxon>
        <taxon>Vertebrata</taxon>
        <taxon>Euteleostomi</taxon>
        <taxon>Archelosauria</taxon>
        <taxon>Archosauria</taxon>
        <taxon>Dinosauria</taxon>
        <taxon>Saurischia</taxon>
        <taxon>Theropoda</taxon>
        <taxon>Coelurosauria</taxon>
        <taxon>Aves</taxon>
        <taxon>Neognathae</taxon>
        <taxon>Neoaves</taxon>
        <taxon>Aequornithes</taxon>
        <taxon>Sphenisciformes</taxon>
        <taxon>Spheniscidae</taxon>
        <taxon>Pygoscelis</taxon>
    </lineage>
</organism>